<proteinExistence type="predicted"/>
<dbReference type="OrthoDB" id="671439at2759"/>
<keyword evidence="1" id="KW-0808">Transferase</keyword>
<gene>
    <name evidence="2" type="ORF">CEURO_LOCUS12255</name>
</gene>
<organism evidence="2 3">
    <name type="scientific">Cuscuta europaea</name>
    <name type="common">European dodder</name>
    <dbReference type="NCBI Taxonomy" id="41803"/>
    <lineage>
        <taxon>Eukaryota</taxon>
        <taxon>Viridiplantae</taxon>
        <taxon>Streptophyta</taxon>
        <taxon>Embryophyta</taxon>
        <taxon>Tracheophyta</taxon>
        <taxon>Spermatophyta</taxon>
        <taxon>Magnoliopsida</taxon>
        <taxon>eudicotyledons</taxon>
        <taxon>Gunneridae</taxon>
        <taxon>Pentapetalae</taxon>
        <taxon>asterids</taxon>
        <taxon>lamiids</taxon>
        <taxon>Solanales</taxon>
        <taxon>Convolvulaceae</taxon>
        <taxon>Cuscuteae</taxon>
        <taxon>Cuscuta</taxon>
        <taxon>Cuscuta subgen. Cuscuta</taxon>
    </lineage>
</organism>
<evidence type="ECO:0000313" key="2">
    <source>
        <dbReference type="EMBL" id="CAH9093197.1"/>
    </source>
</evidence>
<dbReference type="Pfam" id="PF02458">
    <property type="entry name" value="Transferase"/>
    <property type="match status" value="1"/>
</dbReference>
<protein>
    <submittedName>
        <fullName evidence="2">Uncharacterized protein</fullName>
    </submittedName>
</protein>
<sequence>MAVSHVLVDGLSGLHFVNVWATIARGEQPSRADMPFLDRNVLQQRIDVISGKSGNLEEREKPTNLLVLKLTKQNIDKLREIANEGGAKYSRFEVVAGHIWRCATEARRHRSEQPTNLYVRVDFRSRLNPPLPPHYFGNAIIQAAATALSGELLRNGLGYAAGRT</sequence>
<dbReference type="InterPro" id="IPR051283">
    <property type="entry name" value="Sec_Metabolite_Acyltrans"/>
</dbReference>
<dbReference type="PANTHER" id="PTHR31896">
    <property type="entry name" value="FAMILY REGULATORY PROTEIN, PUTATIVE (AFU_ORTHOLOGUE AFUA_3G14730)-RELATED"/>
    <property type="match status" value="1"/>
</dbReference>
<dbReference type="Gene3D" id="3.30.559.10">
    <property type="entry name" value="Chloramphenicol acetyltransferase-like domain"/>
    <property type="match status" value="2"/>
</dbReference>
<dbReference type="AlphaFoldDB" id="A0A9P0ZAR2"/>
<dbReference type="EMBL" id="CAMAPE010000030">
    <property type="protein sequence ID" value="CAH9093197.1"/>
    <property type="molecule type" value="Genomic_DNA"/>
</dbReference>
<accession>A0A9P0ZAR2</accession>
<dbReference type="Proteomes" id="UP001152484">
    <property type="component" value="Unassembled WGS sequence"/>
</dbReference>
<name>A0A9P0ZAR2_CUSEU</name>
<evidence type="ECO:0000313" key="3">
    <source>
        <dbReference type="Proteomes" id="UP001152484"/>
    </source>
</evidence>
<dbReference type="InterPro" id="IPR023213">
    <property type="entry name" value="CAT-like_dom_sf"/>
</dbReference>
<keyword evidence="3" id="KW-1185">Reference proteome</keyword>
<reference evidence="2" key="1">
    <citation type="submission" date="2022-07" db="EMBL/GenBank/DDBJ databases">
        <authorList>
            <person name="Macas J."/>
            <person name="Novak P."/>
            <person name="Neumann P."/>
        </authorList>
    </citation>
    <scope>NUCLEOTIDE SEQUENCE</scope>
</reference>
<comment type="caution">
    <text evidence="2">The sequence shown here is derived from an EMBL/GenBank/DDBJ whole genome shotgun (WGS) entry which is preliminary data.</text>
</comment>
<dbReference type="PANTHER" id="PTHR31896:SF64">
    <property type="entry name" value="TRICHOTHECENE 3-O-ACETYLTRANSFERASE"/>
    <property type="match status" value="1"/>
</dbReference>
<dbReference type="GO" id="GO:0016740">
    <property type="term" value="F:transferase activity"/>
    <property type="evidence" value="ECO:0007669"/>
    <property type="project" value="UniProtKB-KW"/>
</dbReference>
<evidence type="ECO:0000256" key="1">
    <source>
        <dbReference type="ARBA" id="ARBA00022679"/>
    </source>
</evidence>